<proteinExistence type="inferred from homology"/>
<dbReference type="PANTHER" id="PTHR10015:SF427">
    <property type="entry name" value="HEAT SHOCK FACTOR PROTEIN"/>
    <property type="match status" value="1"/>
</dbReference>
<evidence type="ECO:0000259" key="9">
    <source>
        <dbReference type="SMART" id="SM00415"/>
    </source>
</evidence>
<evidence type="ECO:0000256" key="5">
    <source>
        <dbReference type="ARBA" id="ARBA00023242"/>
    </source>
</evidence>
<reference evidence="10" key="1">
    <citation type="submission" date="2021-01" db="EMBL/GenBank/DDBJ databases">
        <authorList>
            <person name="Corre E."/>
            <person name="Pelletier E."/>
            <person name="Niang G."/>
            <person name="Scheremetjew M."/>
            <person name="Finn R."/>
            <person name="Kale V."/>
            <person name="Holt S."/>
            <person name="Cochrane G."/>
            <person name="Meng A."/>
            <person name="Brown T."/>
            <person name="Cohen L."/>
        </authorList>
    </citation>
    <scope>NUCLEOTIDE SEQUENCE</scope>
    <source>
        <strain evidence="10">CCAP979/52</strain>
    </source>
</reference>
<keyword evidence="4" id="KW-0804">Transcription</keyword>
<evidence type="ECO:0000256" key="8">
    <source>
        <dbReference type="SAM" id="MobiDB-lite"/>
    </source>
</evidence>
<dbReference type="InterPro" id="IPR036388">
    <property type="entry name" value="WH-like_DNA-bd_sf"/>
</dbReference>
<evidence type="ECO:0000313" key="10">
    <source>
        <dbReference type="EMBL" id="CAD8640672.1"/>
    </source>
</evidence>
<dbReference type="AlphaFoldDB" id="A0A7S0MGB2"/>
<dbReference type="InterPro" id="IPR000232">
    <property type="entry name" value="HSF_DNA-bd"/>
</dbReference>
<dbReference type="InterPro" id="IPR036390">
    <property type="entry name" value="WH_DNA-bd_sf"/>
</dbReference>
<evidence type="ECO:0000256" key="3">
    <source>
        <dbReference type="ARBA" id="ARBA00023125"/>
    </source>
</evidence>
<evidence type="ECO:0000256" key="1">
    <source>
        <dbReference type="ARBA" id="ARBA00004123"/>
    </source>
</evidence>
<feature type="coiled-coil region" evidence="7">
    <location>
        <begin position="137"/>
        <end position="171"/>
    </location>
</feature>
<dbReference type="SMART" id="SM00415">
    <property type="entry name" value="HSF"/>
    <property type="match status" value="1"/>
</dbReference>
<dbReference type="GO" id="GO:0003700">
    <property type="term" value="F:DNA-binding transcription factor activity"/>
    <property type="evidence" value="ECO:0007669"/>
    <property type="project" value="InterPro"/>
</dbReference>
<dbReference type="Pfam" id="PF00447">
    <property type="entry name" value="HSF_DNA-bind"/>
    <property type="match status" value="1"/>
</dbReference>
<keyword evidence="5" id="KW-0539">Nucleus</keyword>
<evidence type="ECO:0000256" key="4">
    <source>
        <dbReference type="ARBA" id="ARBA00023163"/>
    </source>
</evidence>
<protein>
    <recommendedName>
        <fullName evidence="9">HSF-type DNA-binding domain-containing protein</fullName>
    </recommendedName>
</protein>
<feature type="region of interest" description="Disordered" evidence="8">
    <location>
        <begin position="369"/>
        <end position="394"/>
    </location>
</feature>
<evidence type="ECO:0000256" key="2">
    <source>
        <dbReference type="ARBA" id="ARBA00023015"/>
    </source>
</evidence>
<evidence type="ECO:0000256" key="6">
    <source>
        <dbReference type="RuleBase" id="RU004020"/>
    </source>
</evidence>
<dbReference type="EMBL" id="HBEZ01033180">
    <property type="protein sequence ID" value="CAD8640672.1"/>
    <property type="molecule type" value="Transcribed_RNA"/>
</dbReference>
<dbReference type="GO" id="GO:0043565">
    <property type="term" value="F:sequence-specific DNA binding"/>
    <property type="evidence" value="ECO:0007669"/>
    <property type="project" value="InterPro"/>
</dbReference>
<keyword evidence="3" id="KW-0238">DNA-binding</keyword>
<dbReference type="FunFam" id="1.10.10.10:FF:000027">
    <property type="entry name" value="Heat shock transcription factor 1"/>
    <property type="match status" value="1"/>
</dbReference>
<dbReference type="SUPFAM" id="SSF46785">
    <property type="entry name" value="Winged helix' DNA-binding domain"/>
    <property type="match status" value="1"/>
</dbReference>
<dbReference type="PANTHER" id="PTHR10015">
    <property type="entry name" value="HEAT SHOCK TRANSCRIPTION FACTOR"/>
    <property type="match status" value="1"/>
</dbReference>
<dbReference type="PRINTS" id="PR00056">
    <property type="entry name" value="HSFDOMAIN"/>
</dbReference>
<dbReference type="GO" id="GO:0005634">
    <property type="term" value="C:nucleus"/>
    <property type="evidence" value="ECO:0007669"/>
    <property type="project" value="UniProtKB-SubCell"/>
</dbReference>
<organism evidence="10">
    <name type="scientific">Cryptomonas curvata</name>
    <dbReference type="NCBI Taxonomy" id="233186"/>
    <lineage>
        <taxon>Eukaryota</taxon>
        <taxon>Cryptophyceae</taxon>
        <taxon>Cryptomonadales</taxon>
        <taxon>Cryptomonadaceae</taxon>
        <taxon>Cryptomonas</taxon>
    </lineage>
</organism>
<keyword evidence="2" id="KW-0805">Transcription regulation</keyword>
<comment type="subcellular location">
    <subcellularLocation>
        <location evidence="1">Nucleus</location>
    </subcellularLocation>
</comment>
<accession>A0A7S0MGB2</accession>
<gene>
    <name evidence="10" type="ORF">CCUR1050_LOCUS18356</name>
</gene>
<sequence length="446" mass="48758">MSRSQNGGLSVSKSMGSVVPKSAVFDEDKNVSSFIGKLSLMLQDPTAQPYVCWSATGESILIIDPPRFSSQILPRYFKHSNFASFVRQLNLYGFHKTSQESDSCEFSHPVFRRGNEQTFKEIRRKVATQSSFQERDNSKSRSEMERMMQSIEDLQSRQAEFEKALEQKEAEKLLIYQEMIQSKHRQDVLEARMSRMVGVLMQACHSIGLTQIEGDGGSNLLQILDCETSDSIRVSKRQRLLENAPVSPVLERALSPGLDGFKFQSTSDVMHTIHSDSMANDLLDALSAKLSSVSGHRDKFRAVGQGSKFRNFSKPTLEDVTDSLEVAAGLGSQLGSAGDEIPSSAYSFDPSSACDPASTSAFAAPGSELLHQPCSGAPSSPRSSHADLDGEHGSSLLLSPRGFDSLDGLPTENLNSIELNLGSQSFNLDSFLGDPLIPSAKKETLV</sequence>
<name>A0A7S0MGB2_9CRYP</name>
<comment type="similarity">
    <text evidence="6">Belongs to the HSF family.</text>
</comment>
<dbReference type="Gene3D" id="1.10.10.10">
    <property type="entry name" value="Winged helix-like DNA-binding domain superfamily/Winged helix DNA-binding domain"/>
    <property type="match status" value="1"/>
</dbReference>
<feature type="domain" description="HSF-type DNA-binding" evidence="9">
    <location>
        <begin position="30"/>
        <end position="125"/>
    </location>
</feature>
<keyword evidence="7" id="KW-0175">Coiled coil</keyword>
<evidence type="ECO:0000256" key="7">
    <source>
        <dbReference type="SAM" id="Coils"/>
    </source>
</evidence>